<reference evidence="1 2" key="1">
    <citation type="submission" date="2018-06" db="EMBL/GenBank/DDBJ databases">
        <title>Freshwater and sediment microbial communities from various areas in North America, analyzing microbe dynamics in response to fracking.</title>
        <authorList>
            <person name="Lamendella R."/>
        </authorList>
    </citation>
    <scope>NUCLEOTIDE SEQUENCE [LARGE SCALE GENOMIC DNA]</scope>
    <source>
        <strain evidence="1 2">17</strain>
    </source>
</reference>
<comment type="caution">
    <text evidence="1">The sequence shown here is derived from an EMBL/GenBank/DDBJ whole genome shotgun (WGS) entry which is preliminary data.</text>
</comment>
<dbReference type="Proteomes" id="UP000249422">
    <property type="component" value="Unassembled WGS sequence"/>
</dbReference>
<organism evidence="1 2">
    <name type="scientific">Aeromonas salmonicida</name>
    <dbReference type="NCBI Taxonomy" id="645"/>
    <lineage>
        <taxon>Bacteria</taxon>
        <taxon>Pseudomonadati</taxon>
        <taxon>Pseudomonadota</taxon>
        <taxon>Gammaproteobacteria</taxon>
        <taxon>Aeromonadales</taxon>
        <taxon>Aeromonadaceae</taxon>
        <taxon>Aeromonas</taxon>
    </lineage>
</organism>
<evidence type="ECO:0000313" key="1">
    <source>
        <dbReference type="EMBL" id="RAI99568.1"/>
    </source>
</evidence>
<name>A0AAX1PEF5_AERSA</name>
<proteinExistence type="predicted"/>
<sequence>MNRVWLNPFHYINSPVRTTLIGVPHNKESESCTGKSF</sequence>
<evidence type="ECO:0000313" key="2">
    <source>
        <dbReference type="Proteomes" id="UP000249422"/>
    </source>
</evidence>
<gene>
    <name evidence="1" type="ORF">DEU50_12321</name>
</gene>
<dbReference type="EMBL" id="QLLM01000023">
    <property type="protein sequence ID" value="RAI99568.1"/>
    <property type="molecule type" value="Genomic_DNA"/>
</dbReference>
<dbReference type="AlphaFoldDB" id="A0AAX1PEF5"/>
<accession>A0AAX1PEF5</accession>
<protein>
    <submittedName>
        <fullName evidence="1">Uncharacterized protein</fullName>
    </submittedName>
</protein>